<dbReference type="GO" id="GO:0060294">
    <property type="term" value="P:cilium movement involved in cell motility"/>
    <property type="evidence" value="ECO:0007669"/>
    <property type="project" value="TreeGrafter"/>
</dbReference>
<keyword evidence="2" id="KW-1185">Reference proteome</keyword>
<dbReference type="GO" id="GO:0051959">
    <property type="term" value="F:dynein light intermediate chain binding"/>
    <property type="evidence" value="ECO:0007669"/>
    <property type="project" value="InterPro"/>
</dbReference>
<dbReference type="GO" id="GO:0097729">
    <property type="term" value="C:9+2 motile cilium"/>
    <property type="evidence" value="ECO:0007669"/>
    <property type="project" value="TreeGrafter"/>
</dbReference>
<dbReference type="InterPro" id="IPR026983">
    <property type="entry name" value="DHC"/>
</dbReference>
<evidence type="ECO:0000313" key="1">
    <source>
        <dbReference type="EnsemblMetazoa" id="AMAM021101-PA"/>
    </source>
</evidence>
<dbReference type="AlphaFoldDB" id="A0A182T7B6"/>
<reference evidence="1" key="2">
    <citation type="submission" date="2020-05" db="UniProtKB">
        <authorList>
            <consortium name="EnsemblMetazoa"/>
        </authorList>
    </citation>
    <scope>IDENTIFICATION</scope>
    <source>
        <strain evidence="1">maculatus3</strain>
    </source>
</reference>
<organism evidence="1 2">
    <name type="scientific">Anopheles maculatus</name>
    <dbReference type="NCBI Taxonomy" id="74869"/>
    <lineage>
        <taxon>Eukaryota</taxon>
        <taxon>Metazoa</taxon>
        <taxon>Ecdysozoa</taxon>
        <taxon>Arthropoda</taxon>
        <taxon>Hexapoda</taxon>
        <taxon>Insecta</taxon>
        <taxon>Pterygota</taxon>
        <taxon>Neoptera</taxon>
        <taxon>Endopterygota</taxon>
        <taxon>Diptera</taxon>
        <taxon>Nematocera</taxon>
        <taxon>Culicoidea</taxon>
        <taxon>Culicidae</taxon>
        <taxon>Anophelinae</taxon>
        <taxon>Anopheles</taxon>
        <taxon>Anopheles maculatus group</taxon>
    </lineage>
</organism>
<dbReference type="GO" id="GO:0030286">
    <property type="term" value="C:dynein complex"/>
    <property type="evidence" value="ECO:0007669"/>
    <property type="project" value="InterPro"/>
</dbReference>
<dbReference type="Gene3D" id="3.40.50.300">
    <property type="entry name" value="P-loop containing nucleotide triphosphate hydrolases"/>
    <property type="match status" value="1"/>
</dbReference>
<protein>
    <submittedName>
        <fullName evidence="1">Uncharacterized protein</fullName>
    </submittedName>
</protein>
<dbReference type="PANTHER" id="PTHR10676:SF183">
    <property type="entry name" value="DYNEIN AXONEMAL HEAVY CHAIN 2"/>
    <property type="match status" value="1"/>
</dbReference>
<dbReference type="EnsemblMetazoa" id="AMAM021101-RA">
    <property type="protein sequence ID" value="AMAM021101-PA"/>
    <property type="gene ID" value="AMAM021101"/>
</dbReference>
<accession>A0A182T7B6</accession>
<dbReference type="GO" id="GO:0008569">
    <property type="term" value="F:minus-end-directed microtubule motor activity"/>
    <property type="evidence" value="ECO:0007669"/>
    <property type="project" value="TreeGrafter"/>
</dbReference>
<name>A0A182T7B6_9DIPT</name>
<dbReference type="GO" id="GO:0005930">
    <property type="term" value="C:axoneme"/>
    <property type="evidence" value="ECO:0007669"/>
    <property type="project" value="TreeGrafter"/>
</dbReference>
<evidence type="ECO:0000313" key="2">
    <source>
        <dbReference type="Proteomes" id="UP000075901"/>
    </source>
</evidence>
<dbReference type="InterPro" id="IPR027417">
    <property type="entry name" value="P-loop_NTPase"/>
</dbReference>
<dbReference type="Gene3D" id="1.20.920.30">
    <property type="match status" value="1"/>
</dbReference>
<reference evidence="2" key="1">
    <citation type="submission" date="2013-09" db="EMBL/GenBank/DDBJ databases">
        <title>The Genome Sequence of Anopheles maculatus species B.</title>
        <authorList>
            <consortium name="The Broad Institute Genomics Platform"/>
            <person name="Neafsey D.E."/>
            <person name="Besansky N."/>
            <person name="Howell P."/>
            <person name="Walton C."/>
            <person name="Young S.K."/>
            <person name="Zeng Q."/>
            <person name="Gargeya S."/>
            <person name="Fitzgerald M."/>
            <person name="Haas B."/>
            <person name="Abouelleil A."/>
            <person name="Allen A.W."/>
            <person name="Alvarado L."/>
            <person name="Arachchi H.M."/>
            <person name="Berlin A.M."/>
            <person name="Chapman S.B."/>
            <person name="Gainer-Dewar J."/>
            <person name="Goldberg J."/>
            <person name="Griggs A."/>
            <person name="Gujja S."/>
            <person name="Hansen M."/>
            <person name="Howarth C."/>
            <person name="Imamovic A."/>
            <person name="Ireland A."/>
            <person name="Larimer J."/>
            <person name="McCowan C."/>
            <person name="Murphy C."/>
            <person name="Pearson M."/>
            <person name="Poon T.W."/>
            <person name="Priest M."/>
            <person name="Roberts A."/>
            <person name="Saif S."/>
            <person name="Shea T."/>
            <person name="Sisk P."/>
            <person name="Sykes S."/>
            <person name="Wortman J."/>
            <person name="Nusbaum C."/>
            <person name="Birren B."/>
        </authorList>
    </citation>
    <scope>NUCLEOTIDE SEQUENCE [LARGE SCALE GENOMIC DNA]</scope>
    <source>
        <strain evidence="2">maculatus3</strain>
    </source>
</reference>
<dbReference type="Proteomes" id="UP000075901">
    <property type="component" value="Unassembled WGS sequence"/>
</dbReference>
<sequence>MVCFFDDLHTASSNPYAVDEFIRDFSVTSSWYESATPMCIEQCQTVFAMRFHQCHSPTPPLMQSLLNKCHLLVMTPMAEEQLGQIFTDMILSTFVESAPPHASVLRLLAPATLDFVRRLTRRLPPTPTRLRYQFSLQTIAAIVRSVSHCLRADGRDSYLSEKAQLLRLWIHECYRESWDRLDRTDHRRFYELLNETVSGHFEVTLHGLCPNNQSPIFTDMMHDGKQSKNPYEDVRDFNQLM</sequence>
<dbReference type="PANTHER" id="PTHR10676">
    <property type="entry name" value="DYNEIN HEAVY CHAIN FAMILY PROTEIN"/>
    <property type="match status" value="1"/>
</dbReference>
<dbReference type="VEuPathDB" id="VectorBase:AMAM021101"/>
<proteinExistence type="predicted"/>
<dbReference type="GO" id="GO:0045505">
    <property type="term" value="F:dynein intermediate chain binding"/>
    <property type="evidence" value="ECO:0007669"/>
    <property type="project" value="InterPro"/>
</dbReference>